<dbReference type="EMBL" id="MFIQ01000004">
    <property type="protein sequence ID" value="OGF93767.1"/>
    <property type="molecule type" value="Genomic_DNA"/>
</dbReference>
<dbReference type="Proteomes" id="UP000178894">
    <property type="component" value="Unassembled WGS sequence"/>
</dbReference>
<dbReference type="Gene3D" id="3.30.428.10">
    <property type="entry name" value="HIT-like"/>
    <property type="match status" value="1"/>
</dbReference>
<evidence type="ECO:0000259" key="1">
    <source>
        <dbReference type="Pfam" id="PF01230"/>
    </source>
</evidence>
<sequence>MSEKNEFVNLDNSRNDEQKQVMEKILTEGFCPFCRENLDKSELEPEIRDIDLEYWNVRKNRWPYENTKVHLLIIVNEHAEKISQVKPEAWAELKKIIDWAEEKYKLESGVLGMRFGDPKRNGATVDHLHGHIVTANITDREDPKYRPVRFRMG</sequence>
<evidence type="ECO:0000313" key="2">
    <source>
        <dbReference type="EMBL" id="OGF93767.1"/>
    </source>
</evidence>
<dbReference type="AlphaFoldDB" id="A0A1F5Y0U2"/>
<dbReference type="STRING" id="1798364.A3G54_02560"/>
<gene>
    <name evidence="2" type="ORF">A3G54_02560</name>
</gene>
<dbReference type="InterPro" id="IPR011146">
    <property type="entry name" value="HIT-like"/>
</dbReference>
<feature type="domain" description="HIT" evidence="1">
    <location>
        <begin position="67"/>
        <end position="134"/>
    </location>
</feature>
<evidence type="ECO:0000313" key="3">
    <source>
        <dbReference type="Proteomes" id="UP000178894"/>
    </source>
</evidence>
<name>A0A1F5Y0U2_9BACT</name>
<dbReference type="InterPro" id="IPR036265">
    <property type="entry name" value="HIT-like_sf"/>
</dbReference>
<dbReference type="Pfam" id="PF01230">
    <property type="entry name" value="HIT"/>
    <property type="match status" value="1"/>
</dbReference>
<proteinExistence type="predicted"/>
<dbReference type="GO" id="GO:0003824">
    <property type="term" value="F:catalytic activity"/>
    <property type="evidence" value="ECO:0007669"/>
    <property type="project" value="InterPro"/>
</dbReference>
<protein>
    <recommendedName>
        <fullName evidence="1">HIT domain-containing protein</fullName>
    </recommendedName>
</protein>
<reference evidence="2 3" key="1">
    <citation type="journal article" date="2016" name="Nat. Commun.">
        <title>Thousands of microbial genomes shed light on interconnected biogeochemical processes in an aquifer system.</title>
        <authorList>
            <person name="Anantharaman K."/>
            <person name="Brown C.T."/>
            <person name="Hug L.A."/>
            <person name="Sharon I."/>
            <person name="Castelle C.J."/>
            <person name="Probst A.J."/>
            <person name="Thomas B.C."/>
            <person name="Singh A."/>
            <person name="Wilkins M.J."/>
            <person name="Karaoz U."/>
            <person name="Brodie E.L."/>
            <person name="Williams K.H."/>
            <person name="Hubbard S.S."/>
            <person name="Banfield J.F."/>
        </authorList>
    </citation>
    <scope>NUCLEOTIDE SEQUENCE [LARGE SCALE GENOMIC DNA]</scope>
</reference>
<comment type="caution">
    <text evidence="2">The sequence shown here is derived from an EMBL/GenBank/DDBJ whole genome shotgun (WGS) entry which is preliminary data.</text>
</comment>
<organism evidence="2 3">
    <name type="scientific">Candidatus Giovannonibacteria bacterium RIFCSPLOWO2_12_FULL_44_15</name>
    <dbReference type="NCBI Taxonomy" id="1798364"/>
    <lineage>
        <taxon>Bacteria</taxon>
        <taxon>Candidatus Giovannoniibacteriota</taxon>
    </lineage>
</organism>
<dbReference type="SUPFAM" id="SSF54197">
    <property type="entry name" value="HIT-like"/>
    <property type="match status" value="1"/>
</dbReference>
<accession>A0A1F5Y0U2</accession>